<feature type="region of interest" description="Disordered" evidence="1">
    <location>
        <begin position="108"/>
        <end position="131"/>
    </location>
</feature>
<dbReference type="EnsemblPlants" id="OGLUM09G02860.1">
    <property type="protein sequence ID" value="OGLUM09G02860.1"/>
    <property type="gene ID" value="OGLUM09G02860"/>
</dbReference>
<evidence type="ECO:0000313" key="3">
    <source>
        <dbReference type="Proteomes" id="UP000026961"/>
    </source>
</evidence>
<feature type="compositionally biased region" description="Basic and acidic residues" evidence="1">
    <location>
        <begin position="108"/>
        <end position="122"/>
    </location>
</feature>
<dbReference type="Proteomes" id="UP000026961">
    <property type="component" value="Chromosome 9"/>
</dbReference>
<evidence type="ECO:0000313" key="2">
    <source>
        <dbReference type="EnsemblPlants" id="OGLUM09G02860.1"/>
    </source>
</evidence>
<organism evidence="2">
    <name type="scientific">Oryza glumipatula</name>
    <dbReference type="NCBI Taxonomy" id="40148"/>
    <lineage>
        <taxon>Eukaryota</taxon>
        <taxon>Viridiplantae</taxon>
        <taxon>Streptophyta</taxon>
        <taxon>Embryophyta</taxon>
        <taxon>Tracheophyta</taxon>
        <taxon>Spermatophyta</taxon>
        <taxon>Magnoliopsida</taxon>
        <taxon>Liliopsida</taxon>
        <taxon>Poales</taxon>
        <taxon>Poaceae</taxon>
        <taxon>BOP clade</taxon>
        <taxon>Oryzoideae</taxon>
        <taxon>Oryzeae</taxon>
        <taxon>Oryzinae</taxon>
        <taxon>Oryza</taxon>
    </lineage>
</organism>
<sequence>MEVEGIVKLRPLYASRRGVPGAALLPWVWVLPGFTTNERKGRRGAGFPAAERRRRRRLVVFPGVAHLGRALAGQGGERRGRNGEHKGLVRPIKRGDGGYLFWTGKGRRSEEMDSPRRGKADGARIWPAMLR</sequence>
<protein>
    <submittedName>
        <fullName evidence="2">Uncharacterized protein</fullName>
    </submittedName>
</protein>
<reference evidence="2" key="2">
    <citation type="submission" date="2018-05" db="EMBL/GenBank/DDBJ databases">
        <title>OgluRS3 (Oryza glumaepatula Reference Sequence Version 3).</title>
        <authorList>
            <person name="Zhang J."/>
            <person name="Kudrna D."/>
            <person name="Lee S."/>
            <person name="Talag J."/>
            <person name="Welchert J."/>
            <person name="Wing R.A."/>
        </authorList>
    </citation>
    <scope>NUCLEOTIDE SEQUENCE [LARGE SCALE GENOMIC DNA]</scope>
</reference>
<reference evidence="2" key="1">
    <citation type="submission" date="2015-04" db="UniProtKB">
        <authorList>
            <consortium name="EnsemblPlants"/>
        </authorList>
    </citation>
    <scope>IDENTIFICATION</scope>
</reference>
<dbReference type="Gramene" id="OGLUM09G02860.1">
    <property type="protein sequence ID" value="OGLUM09G02860.1"/>
    <property type="gene ID" value="OGLUM09G02860"/>
</dbReference>
<accession>A0A0E0B074</accession>
<dbReference type="HOGENOM" id="CLU_158907_0_0_1"/>
<proteinExistence type="predicted"/>
<keyword evidence="3" id="KW-1185">Reference proteome</keyword>
<dbReference type="AlphaFoldDB" id="A0A0E0B074"/>
<evidence type="ECO:0000256" key="1">
    <source>
        <dbReference type="SAM" id="MobiDB-lite"/>
    </source>
</evidence>
<name>A0A0E0B074_9ORYZ</name>